<dbReference type="Gene3D" id="3.10.450.50">
    <property type="match status" value="1"/>
</dbReference>
<dbReference type="AlphaFoldDB" id="A0A2S5TKV0"/>
<feature type="region of interest" description="Disordered" evidence="1">
    <location>
        <begin position="149"/>
        <end position="240"/>
    </location>
</feature>
<dbReference type="Proteomes" id="UP000238220">
    <property type="component" value="Unassembled WGS sequence"/>
</dbReference>
<dbReference type="InterPro" id="IPR037401">
    <property type="entry name" value="SnoaL-like"/>
</dbReference>
<name>A0A2S5TKV0_9GAMM</name>
<dbReference type="InterPro" id="IPR032710">
    <property type="entry name" value="NTF2-like_dom_sf"/>
</dbReference>
<keyword evidence="2" id="KW-0732">Signal</keyword>
<feature type="compositionally biased region" description="Pro residues" evidence="1">
    <location>
        <begin position="225"/>
        <end position="240"/>
    </location>
</feature>
<dbReference type="RefSeq" id="WP_104228354.1">
    <property type="nucleotide sequence ID" value="NZ_PSNW01000001.1"/>
</dbReference>
<evidence type="ECO:0000313" key="5">
    <source>
        <dbReference type="Proteomes" id="UP000238220"/>
    </source>
</evidence>
<evidence type="ECO:0000256" key="1">
    <source>
        <dbReference type="SAM" id="MobiDB-lite"/>
    </source>
</evidence>
<sequence>MKLRPLWGWLLGTVLLPAAAAPPAPSSQPGLVPTEVVDAFHAALASGDRKGVVQHLAADLSIYEQGFTELGRDAYAEGSMPNDITFASLVKREVLRRDAWEDGNVAWVLTLSSVTGDFGDQKLALVNTETLVLRRTDLGWKIVHIHRSAHPRGTDEELPEPLARKAAPPPPAPPPAPTPAVPLPPAPPESAAAAPPKAASAEPAPASSAAPASDDAPAPEAGALPPLPPAPPAPTRPEGE</sequence>
<protein>
    <recommendedName>
        <fullName evidence="3">SnoaL-like domain-containing protein</fullName>
    </recommendedName>
</protein>
<dbReference type="EMBL" id="PSNW01000001">
    <property type="protein sequence ID" value="PPE75388.1"/>
    <property type="molecule type" value="Genomic_DNA"/>
</dbReference>
<feature type="compositionally biased region" description="Pro residues" evidence="1">
    <location>
        <begin position="167"/>
        <end position="188"/>
    </location>
</feature>
<reference evidence="4 5" key="1">
    <citation type="submission" date="2018-02" db="EMBL/GenBank/DDBJ databases">
        <title>Genome sequencing of Solimonas sp. HR-BB.</title>
        <authorList>
            <person name="Lee Y."/>
            <person name="Jeon C.O."/>
        </authorList>
    </citation>
    <scope>NUCLEOTIDE SEQUENCE [LARGE SCALE GENOMIC DNA]</scope>
    <source>
        <strain evidence="4 5">HR-BB</strain>
    </source>
</reference>
<dbReference type="Pfam" id="PF13474">
    <property type="entry name" value="SnoaL_3"/>
    <property type="match status" value="1"/>
</dbReference>
<evidence type="ECO:0000259" key="3">
    <source>
        <dbReference type="Pfam" id="PF13474"/>
    </source>
</evidence>
<evidence type="ECO:0000313" key="4">
    <source>
        <dbReference type="EMBL" id="PPE75388.1"/>
    </source>
</evidence>
<dbReference type="OrthoDB" id="6196903at2"/>
<accession>A0A2S5TKV0</accession>
<gene>
    <name evidence="4" type="ORF">C3942_00370</name>
</gene>
<dbReference type="SUPFAM" id="SSF54427">
    <property type="entry name" value="NTF2-like"/>
    <property type="match status" value="1"/>
</dbReference>
<organism evidence="4 5">
    <name type="scientific">Solimonas fluminis</name>
    <dbReference type="NCBI Taxonomy" id="2086571"/>
    <lineage>
        <taxon>Bacteria</taxon>
        <taxon>Pseudomonadati</taxon>
        <taxon>Pseudomonadota</taxon>
        <taxon>Gammaproteobacteria</taxon>
        <taxon>Nevskiales</taxon>
        <taxon>Nevskiaceae</taxon>
        <taxon>Solimonas</taxon>
    </lineage>
</organism>
<comment type="caution">
    <text evidence="4">The sequence shown here is derived from an EMBL/GenBank/DDBJ whole genome shotgun (WGS) entry which is preliminary data.</text>
</comment>
<feature type="signal peptide" evidence="2">
    <location>
        <begin position="1"/>
        <end position="20"/>
    </location>
</feature>
<feature type="chain" id="PRO_5015541856" description="SnoaL-like domain-containing protein" evidence="2">
    <location>
        <begin position="21"/>
        <end position="240"/>
    </location>
</feature>
<evidence type="ECO:0000256" key="2">
    <source>
        <dbReference type="SAM" id="SignalP"/>
    </source>
</evidence>
<feature type="domain" description="SnoaL-like" evidence="3">
    <location>
        <begin position="35"/>
        <end position="149"/>
    </location>
</feature>
<feature type="compositionally biased region" description="Low complexity" evidence="1">
    <location>
        <begin position="189"/>
        <end position="224"/>
    </location>
</feature>
<keyword evidence="5" id="KW-1185">Reference proteome</keyword>
<proteinExistence type="predicted"/>